<keyword evidence="1" id="KW-1133">Transmembrane helix</keyword>
<dbReference type="AlphaFoldDB" id="A0A7W9WA61"/>
<dbReference type="RefSeq" id="WP_184204086.1">
    <property type="nucleotide sequence ID" value="NZ_JACHGW010000011.1"/>
</dbReference>
<accession>A0A7W9WA61</accession>
<keyword evidence="1" id="KW-0472">Membrane</keyword>
<dbReference type="InterPro" id="IPR041916">
    <property type="entry name" value="Anti_sigma_zinc_sf"/>
</dbReference>
<proteinExistence type="predicted"/>
<feature type="transmembrane region" description="Helical" evidence="1">
    <location>
        <begin position="236"/>
        <end position="254"/>
    </location>
</feature>
<evidence type="ECO:0000313" key="2">
    <source>
        <dbReference type="EMBL" id="MBB6054001.1"/>
    </source>
</evidence>
<keyword evidence="3" id="KW-1185">Reference proteome</keyword>
<evidence type="ECO:0000256" key="1">
    <source>
        <dbReference type="SAM" id="Phobius"/>
    </source>
</evidence>
<sequence>MKHHLRDEQLVGLATARLPRLSAWRCQRHVEHCAACQERLESLTQLAGLVRDTYAVAPSLALDQRMQASRPSRPMIRPTISLVRLPAPIVGTLLGLVVGLVCLQGVPSKEYYAETSVTFTQAPEIFPELAEPLLKARRIEDDTDGDIQLHRETAPSHWQVTFGIHASDKEYAQEALASWLECIENPTPILGRWKQSVAKVTVVERSVKGNRLLAFVVMGFFLGGLLSLLRIVAPWIPGGVIGCTIVALVLGVQAGKWQGGTWQPQYLVTQSVAFQAKPGLFHDDPATESYLSTESHFLRGYVSETATRAGLPAVSLSPLSTEKEGEEVLETYAPTPASGGATLDRLIAALNASKVSKALGYSFKPGKRVATLEPGPFLFQSWVAGIITCLVSAATLLTARRK</sequence>
<name>A0A7W9WA61_ARMRO</name>
<gene>
    <name evidence="2" type="ORF">HNQ39_005848</name>
</gene>
<protein>
    <submittedName>
        <fullName evidence="2">Uncharacterized protein</fullName>
    </submittedName>
</protein>
<feature type="transmembrane region" description="Helical" evidence="1">
    <location>
        <begin position="377"/>
        <end position="399"/>
    </location>
</feature>
<reference evidence="2 3" key="1">
    <citation type="submission" date="2020-08" db="EMBL/GenBank/DDBJ databases">
        <title>Genomic Encyclopedia of Type Strains, Phase IV (KMG-IV): sequencing the most valuable type-strain genomes for metagenomic binning, comparative biology and taxonomic classification.</title>
        <authorList>
            <person name="Goeker M."/>
        </authorList>
    </citation>
    <scope>NUCLEOTIDE SEQUENCE [LARGE SCALE GENOMIC DNA]</scope>
    <source>
        <strain evidence="2 3">DSM 23562</strain>
    </source>
</reference>
<dbReference type="EMBL" id="JACHGW010000011">
    <property type="protein sequence ID" value="MBB6054001.1"/>
    <property type="molecule type" value="Genomic_DNA"/>
</dbReference>
<comment type="caution">
    <text evidence="2">The sequence shown here is derived from an EMBL/GenBank/DDBJ whole genome shotgun (WGS) entry which is preliminary data.</text>
</comment>
<evidence type="ECO:0000313" key="3">
    <source>
        <dbReference type="Proteomes" id="UP000520814"/>
    </source>
</evidence>
<dbReference type="Proteomes" id="UP000520814">
    <property type="component" value="Unassembled WGS sequence"/>
</dbReference>
<dbReference type="Gene3D" id="1.10.10.1320">
    <property type="entry name" value="Anti-sigma factor, zinc-finger domain"/>
    <property type="match status" value="1"/>
</dbReference>
<organism evidence="2 3">
    <name type="scientific">Armatimonas rosea</name>
    <dbReference type="NCBI Taxonomy" id="685828"/>
    <lineage>
        <taxon>Bacteria</taxon>
        <taxon>Bacillati</taxon>
        <taxon>Armatimonadota</taxon>
        <taxon>Armatimonadia</taxon>
        <taxon>Armatimonadales</taxon>
        <taxon>Armatimonadaceae</taxon>
        <taxon>Armatimonas</taxon>
    </lineage>
</organism>
<keyword evidence="1" id="KW-0812">Transmembrane</keyword>
<feature type="transmembrane region" description="Helical" evidence="1">
    <location>
        <begin position="212"/>
        <end position="229"/>
    </location>
</feature>
<feature type="transmembrane region" description="Helical" evidence="1">
    <location>
        <begin position="82"/>
        <end position="106"/>
    </location>
</feature>